<dbReference type="EMBL" id="MPTW01000037">
    <property type="protein sequence ID" value="OME64224.1"/>
    <property type="molecule type" value="Genomic_DNA"/>
</dbReference>
<dbReference type="OrthoDB" id="2880698at2"/>
<proteinExistence type="predicted"/>
<gene>
    <name evidence="1" type="ORF">BSK51_30305</name>
    <name evidence="2" type="ORF">BSK65_29520</name>
</gene>
<dbReference type="Proteomes" id="UP000187425">
    <property type="component" value="Unassembled WGS sequence"/>
</dbReference>
<dbReference type="EMBL" id="MPTD01000039">
    <property type="protein sequence ID" value="OMD44694.1"/>
    <property type="molecule type" value="Genomic_DNA"/>
</dbReference>
<dbReference type="AlphaFoldDB" id="A0A1R0Z7R6"/>
<dbReference type="RefSeq" id="WP_076287045.1">
    <property type="nucleotide sequence ID" value="NZ_MPTD01000039.1"/>
</dbReference>
<organism evidence="2 4">
    <name type="scientific">Paenibacillus odorifer</name>
    <dbReference type="NCBI Taxonomy" id="189426"/>
    <lineage>
        <taxon>Bacteria</taxon>
        <taxon>Bacillati</taxon>
        <taxon>Bacillota</taxon>
        <taxon>Bacilli</taxon>
        <taxon>Bacillales</taxon>
        <taxon>Paenibacillaceae</taxon>
        <taxon>Paenibacillus</taxon>
    </lineage>
</organism>
<evidence type="ECO:0000313" key="4">
    <source>
        <dbReference type="Proteomes" id="UP000187425"/>
    </source>
</evidence>
<protein>
    <submittedName>
        <fullName evidence="2">Uncharacterized protein</fullName>
    </submittedName>
</protein>
<evidence type="ECO:0000313" key="1">
    <source>
        <dbReference type="EMBL" id="OMD44694.1"/>
    </source>
</evidence>
<accession>A0A1R0Z7R6</accession>
<reference evidence="2 4" key="1">
    <citation type="submission" date="2016-11" db="EMBL/GenBank/DDBJ databases">
        <title>Paenibacillus species isolates.</title>
        <authorList>
            <person name="Beno S.M."/>
        </authorList>
    </citation>
    <scope>NUCLEOTIDE SEQUENCE [LARGE SCALE GENOMIC DNA]</scope>
    <source>
        <strain evidence="2 4">FSL H7-0443</strain>
        <strain evidence="1 3">FSL R5-0923</strain>
    </source>
</reference>
<evidence type="ECO:0000313" key="3">
    <source>
        <dbReference type="Proteomes" id="UP000187313"/>
    </source>
</evidence>
<dbReference type="Proteomes" id="UP000187313">
    <property type="component" value="Unassembled WGS sequence"/>
</dbReference>
<evidence type="ECO:0000313" key="2">
    <source>
        <dbReference type="EMBL" id="OME64224.1"/>
    </source>
</evidence>
<sequence length="81" mass="9133">MATYVLLVKEEETKDFVVYKFGPDEDSLGKIKLSKSDGECEEIENVPGSTTNFYYLRAASKLIRILKESNGVFPDRTSYAS</sequence>
<comment type="caution">
    <text evidence="2">The sequence shown here is derived from an EMBL/GenBank/DDBJ whole genome shotgun (WGS) entry which is preliminary data.</text>
</comment>
<keyword evidence="3" id="KW-1185">Reference proteome</keyword>
<name>A0A1R0Z7R6_9BACL</name>